<dbReference type="GO" id="GO:0160142">
    <property type="term" value="F:23S rRNA pseudouridine(746) synthase activity"/>
    <property type="evidence" value="ECO:0007669"/>
    <property type="project" value="UniProtKB-EC"/>
</dbReference>
<evidence type="ECO:0000256" key="12">
    <source>
        <dbReference type="ARBA" id="ARBA00042372"/>
    </source>
</evidence>
<dbReference type="PROSITE" id="PS01129">
    <property type="entry name" value="PSI_RLU"/>
    <property type="match status" value="1"/>
</dbReference>
<comment type="function">
    <text evidence="7">Dual specificity enzyme that catalyzes the synthesis of pseudouridine from uracil-746 in 23S ribosomal RNA and from uracil-32 in the anticodon stem and loop of transfer RNAs.</text>
</comment>
<keyword evidence="18" id="KW-1185">Reference proteome</keyword>
<evidence type="ECO:0000256" key="4">
    <source>
        <dbReference type="ARBA" id="ARBA00023235"/>
    </source>
</evidence>
<evidence type="ECO:0000256" key="3">
    <source>
        <dbReference type="ARBA" id="ARBA00022694"/>
    </source>
</evidence>
<dbReference type="GO" id="GO:0160151">
    <property type="term" value="F:tRNA pseudouridine(32) synthase activity"/>
    <property type="evidence" value="ECO:0007669"/>
    <property type="project" value="UniProtKB-EC"/>
</dbReference>
<dbReference type="EC" id="5.4.99.29" evidence="9"/>
<proteinExistence type="inferred from homology"/>
<organism evidence="17 18">
    <name type="scientific">Pelagibaculum spongiae</name>
    <dbReference type="NCBI Taxonomy" id="2080658"/>
    <lineage>
        <taxon>Bacteria</taxon>
        <taxon>Pseudomonadati</taxon>
        <taxon>Pseudomonadota</taxon>
        <taxon>Gammaproteobacteria</taxon>
        <taxon>Oceanospirillales</taxon>
        <taxon>Pelagibaculum</taxon>
    </lineage>
</organism>
<dbReference type="GO" id="GO:0000455">
    <property type="term" value="P:enzyme-directed rRNA pseudouridine synthesis"/>
    <property type="evidence" value="ECO:0007669"/>
    <property type="project" value="TreeGrafter"/>
</dbReference>
<feature type="domain" description="Pseudouridine synthase RsuA/RluA-like" evidence="16">
    <location>
        <begin position="9"/>
        <end position="157"/>
    </location>
</feature>
<dbReference type="EMBL" id="QDDL01000004">
    <property type="protein sequence ID" value="PVZ69054.1"/>
    <property type="molecule type" value="Genomic_DNA"/>
</dbReference>
<comment type="caution">
    <text evidence="17">The sequence shown here is derived from an EMBL/GenBank/DDBJ whole genome shotgun (WGS) entry which is preliminary data.</text>
</comment>
<reference evidence="17 18" key="1">
    <citation type="submission" date="2018-04" db="EMBL/GenBank/DDBJ databases">
        <title>Thalassorhabdus spongiae gen. nov., sp. nov., isolated from a marine sponge in South-West Iceland.</title>
        <authorList>
            <person name="Knobloch S."/>
            <person name="Daussin A."/>
            <person name="Johannsson R."/>
            <person name="Marteinsson V.T."/>
        </authorList>
    </citation>
    <scope>NUCLEOTIDE SEQUENCE [LARGE SCALE GENOMIC DNA]</scope>
    <source>
        <strain evidence="17 18">Hp12</strain>
    </source>
</reference>
<evidence type="ECO:0000256" key="11">
    <source>
        <dbReference type="ARBA" id="ARBA00041266"/>
    </source>
</evidence>
<keyword evidence="3" id="KW-0819">tRNA processing</keyword>
<gene>
    <name evidence="17" type="ORF">DC094_11910</name>
</gene>
<dbReference type="CDD" id="cd02869">
    <property type="entry name" value="PseudoU_synth_RluA_like"/>
    <property type="match status" value="1"/>
</dbReference>
<dbReference type="OrthoDB" id="9807829at2"/>
<evidence type="ECO:0000259" key="16">
    <source>
        <dbReference type="Pfam" id="PF00849"/>
    </source>
</evidence>
<dbReference type="GO" id="GO:0008033">
    <property type="term" value="P:tRNA processing"/>
    <property type="evidence" value="ECO:0007669"/>
    <property type="project" value="UniProtKB-KW"/>
</dbReference>
<dbReference type="PANTHER" id="PTHR21600">
    <property type="entry name" value="MITOCHONDRIAL RNA PSEUDOURIDINE SYNTHASE"/>
    <property type="match status" value="1"/>
</dbReference>
<comment type="catalytic activity">
    <reaction evidence="6">
        <text>uridine(746) in 23S rRNA = pseudouridine(746) in 23S rRNA</text>
        <dbReference type="Rhea" id="RHEA:42548"/>
        <dbReference type="Rhea" id="RHEA-COMP:10109"/>
        <dbReference type="Rhea" id="RHEA-COMP:10110"/>
        <dbReference type="ChEBI" id="CHEBI:65314"/>
        <dbReference type="ChEBI" id="CHEBI:65315"/>
        <dbReference type="EC" id="5.4.99.29"/>
    </reaction>
</comment>
<dbReference type="EC" id="5.4.99.28" evidence="8"/>
<evidence type="ECO:0000256" key="2">
    <source>
        <dbReference type="ARBA" id="ARBA00022552"/>
    </source>
</evidence>
<protein>
    <recommendedName>
        <fullName evidence="10">Dual-specificity RNA pseudouridine synthase RluA</fullName>
        <ecNumber evidence="8">5.4.99.28</ecNumber>
        <ecNumber evidence="9">5.4.99.29</ecNumber>
    </recommendedName>
    <alternativeName>
        <fullName evidence="11">23S rRNA pseudouridine(746) synthase</fullName>
    </alternativeName>
    <alternativeName>
        <fullName evidence="14">Ribosomal large subunit pseudouridine synthase A</fullName>
    </alternativeName>
    <alternativeName>
        <fullName evidence="13">rRNA pseudouridylate synthase A</fullName>
    </alternativeName>
    <alternativeName>
        <fullName evidence="15">rRNA-uridine isomerase A</fullName>
    </alternativeName>
    <alternativeName>
        <fullName evidence="12">tRNA pseudouridine(32) synthase</fullName>
    </alternativeName>
</protein>
<keyword evidence="4" id="KW-0413">Isomerase</keyword>
<evidence type="ECO:0000256" key="10">
    <source>
        <dbReference type="ARBA" id="ARBA00039988"/>
    </source>
</evidence>
<evidence type="ECO:0000256" key="15">
    <source>
        <dbReference type="ARBA" id="ARBA00043143"/>
    </source>
</evidence>
<name>A0A2V1GXQ7_9GAMM</name>
<evidence type="ECO:0000256" key="9">
    <source>
        <dbReference type="ARBA" id="ARBA00038945"/>
    </source>
</evidence>
<evidence type="ECO:0000256" key="13">
    <source>
        <dbReference type="ARBA" id="ARBA00042844"/>
    </source>
</evidence>
<dbReference type="InterPro" id="IPR006224">
    <property type="entry name" value="PsdUridine_synth_RluA-like_CS"/>
</dbReference>
<evidence type="ECO:0000256" key="6">
    <source>
        <dbReference type="ARBA" id="ARBA00036916"/>
    </source>
</evidence>
<evidence type="ECO:0000313" key="17">
    <source>
        <dbReference type="EMBL" id="PVZ69054.1"/>
    </source>
</evidence>
<dbReference type="InterPro" id="IPR020103">
    <property type="entry name" value="PsdUridine_synth_cat_dom_sf"/>
</dbReference>
<accession>A0A2V1GXQ7</accession>
<dbReference type="Proteomes" id="UP000244906">
    <property type="component" value="Unassembled WGS sequence"/>
</dbReference>
<dbReference type="Gene3D" id="3.30.2350.10">
    <property type="entry name" value="Pseudouridine synthase"/>
    <property type="match status" value="1"/>
</dbReference>
<comment type="similarity">
    <text evidence="1">Belongs to the pseudouridine synthase RluA family.</text>
</comment>
<dbReference type="InterPro" id="IPR050188">
    <property type="entry name" value="RluA_PseudoU_synthase"/>
</dbReference>
<evidence type="ECO:0000313" key="18">
    <source>
        <dbReference type="Proteomes" id="UP000244906"/>
    </source>
</evidence>
<evidence type="ECO:0000256" key="14">
    <source>
        <dbReference type="ARBA" id="ARBA00042883"/>
    </source>
</evidence>
<dbReference type="InterPro" id="IPR006145">
    <property type="entry name" value="PsdUridine_synth_RsuA/RluA"/>
</dbReference>
<dbReference type="PANTHER" id="PTHR21600:SF91">
    <property type="entry name" value="DUAL-SPECIFICITY RNA PSEUDOURIDINE SYNTHASE RLUA"/>
    <property type="match status" value="1"/>
</dbReference>
<dbReference type="SUPFAM" id="SSF55120">
    <property type="entry name" value="Pseudouridine synthase"/>
    <property type="match status" value="1"/>
</dbReference>
<evidence type="ECO:0000256" key="8">
    <source>
        <dbReference type="ARBA" id="ARBA00038944"/>
    </source>
</evidence>
<keyword evidence="2" id="KW-0698">rRNA processing</keyword>
<evidence type="ECO:0000256" key="7">
    <source>
        <dbReference type="ARBA" id="ARBA00037305"/>
    </source>
</evidence>
<dbReference type="Pfam" id="PF00849">
    <property type="entry name" value="PseudoU_synth_2"/>
    <property type="match status" value="1"/>
</dbReference>
<dbReference type="AlphaFoldDB" id="A0A2V1GXQ7"/>
<dbReference type="GO" id="GO:0003723">
    <property type="term" value="F:RNA binding"/>
    <property type="evidence" value="ECO:0007669"/>
    <property type="project" value="InterPro"/>
</dbReference>
<evidence type="ECO:0000256" key="1">
    <source>
        <dbReference type="ARBA" id="ARBA00010876"/>
    </source>
</evidence>
<evidence type="ECO:0000256" key="5">
    <source>
        <dbReference type="ARBA" id="ARBA00036184"/>
    </source>
</evidence>
<comment type="catalytic activity">
    <reaction evidence="5">
        <text>uridine(32) in tRNA = pseudouridine(32) in tRNA</text>
        <dbReference type="Rhea" id="RHEA:42544"/>
        <dbReference type="Rhea" id="RHEA-COMP:10107"/>
        <dbReference type="Rhea" id="RHEA-COMP:10108"/>
        <dbReference type="ChEBI" id="CHEBI:65314"/>
        <dbReference type="ChEBI" id="CHEBI:65315"/>
        <dbReference type="EC" id="5.4.99.28"/>
    </reaction>
</comment>
<sequence length="207" mass="23425">MDVLYQDQHIVVIDKPAGVLSVPGRVLKDSVTSRLQQAGLDVLVVHRLDCATSGVMIFALDAASQKNLNRQFQDRVPTKYYQALIAGELSADDGLVDLPLICDWPNRPLQKVCYEHGKPSQTIWQKLESFQLQQNLINRILLKPITGRSHQLRVHMKALGHPILGDAFYATDSVKALSERLCLHAWKLKLKHPLTENWIEFEANLPF</sequence>